<evidence type="ECO:0000256" key="1">
    <source>
        <dbReference type="ARBA" id="ARBA00022737"/>
    </source>
</evidence>
<proteinExistence type="predicted"/>
<comment type="caution">
    <text evidence="3">The sequence shown here is derived from an EMBL/GenBank/DDBJ whole genome shotgun (WGS) entry which is preliminary data.</text>
</comment>
<dbReference type="AlphaFoldDB" id="A0AAN6QFT3"/>
<feature type="compositionally biased region" description="Polar residues" evidence="2">
    <location>
        <begin position="787"/>
        <end position="798"/>
    </location>
</feature>
<keyword evidence="4" id="KW-1185">Reference proteome</keyword>
<feature type="compositionally biased region" description="Low complexity" evidence="2">
    <location>
        <begin position="822"/>
        <end position="832"/>
    </location>
</feature>
<evidence type="ECO:0000256" key="2">
    <source>
        <dbReference type="SAM" id="MobiDB-lite"/>
    </source>
</evidence>
<feature type="compositionally biased region" description="Basic and acidic residues" evidence="2">
    <location>
        <begin position="799"/>
        <end position="815"/>
    </location>
</feature>
<evidence type="ECO:0000313" key="3">
    <source>
        <dbReference type="EMBL" id="KAK4109455.1"/>
    </source>
</evidence>
<dbReference type="InterPro" id="IPR011990">
    <property type="entry name" value="TPR-like_helical_dom_sf"/>
</dbReference>
<reference evidence="3" key="1">
    <citation type="journal article" date="2023" name="Mol. Phylogenet. Evol.">
        <title>Genome-scale phylogeny and comparative genomics of the fungal order Sordariales.</title>
        <authorList>
            <person name="Hensen N."/>
            <person name="Bonometti L."/>
            <person name="Westerberg I."/>
            <person name="Brannstrom I.O."/>
            <person name="Guillou S."/>
            <person name="Cros-Aarteil S."/>
            <person name="Calhoun S."/>
            <person name="Haridas S."/>
            <person name="Kuo A."/>
            <person name="Mondo S."/>
            <person name="Pangilinan J."/>
            <person name="Riley R."/>
            <person name="LaButti K."/>
            <person name="Andreopoulos B."/>
            <person name="Lipzen A."/>
            <person name="Chen C."/>
            <person name="Yan M."/>
            <person name="Daum C."/>
            <person name="Ng V."/>
            <person name="Clum A."/>
            <person name="Steindorff A."/>
            <person name="Ohm R.A."/>
            <person name="Martin F."/>
            <person name="Silar P."/>
            <person name="Natvig D.O."/>
            <person name="Lalanne C."/>
            <person name="Gautier V."/>
            <person name="Ament-Velasquez S.L."/>
            <person name="Kruys A."/>
            <person name="Hutchinson M.I."/>
            <person name="Powell A.J."/>
            <person name="Barry K."/>
            <person name="Miller A.N."/>
            <person name="Grigoriev I.V."/>
            <person name="Debuchy R."/>
            <person name="Gladieux P."/>
            <person name="Hiltunen Thoren M."/>
            <person name="Johannesson H."/>
        </authorList>
    </citation>
    <scope>NUCLEOTIDE SEQUENCE</scope>
    <source>
        <strain evidence="3">CBS 508.74</strain>
    </source>
</reference>
<dbReference type="Proteomes" id="UP001302812">
    <property type="component" value="Unassembled WGS sequence"/>
</dbReference>
<dbReference type="RefSeq" id="XP_064667025.1">
    <property type="nucleotide sequence ID" value="XM_064815868.1"/>
</dbReference>
<reference evidence="3" key="2">
    <citation type="submission" date="2023-05" db="EMBL/GenBank/DDBJ databases">
        <authorList>
            <consortium name="Lawrence Berkeley National Laboratory"/>
            <person name="Steindorff A."/>
            <person name="Hensen N."/>
            <person name="Bonometti L."/>
            <person name="Westerberg I."/>
            <person name="Brannstrom I.O."/>
            <person name="Guillou S."/>
            <person name="Cros-Aarteil S."/>
            <person name="Calhoun S."/>
            <person name="Haridas S."/>
            <person name="Kuo A."/>
            <person name="Mondo S."/>
            <person name="Pangilinan J."/>
            <person name="Riley R."/>
            <person name="Labutti K."/>
            <person name="Andreopoulos B."/>
            <person name="Lipzen A."/>
            <person name="Chen C."/>
            <person name="Yanf M."/>
            <person name="Daum C."/>
            <person name="Ng V."/>
            <person name="Clum A."/>
            <person name="Ohm R."/>
            <person name="Martin F."/>
            <person name="Silar P."/>
            <person name="Natvig D."/>
            <person name="Lalanne C."/>
            <person name="Gautier V."/>
            <person name="Ament-Velasquez S.L."/>
            <person name="Kruys A."/>
            <person name="Hutchinson M.I."/>
            <person name="Powell A.J."/>
            <person name="Barry K."/>
            <person name="Miller A.N."/>
            <person name="Grigoriev I.V."/>
            <person name="Debuchy R."/>
            <person name="Gladieux P."/>
            <person name="Thoren M.H."/>
            <person name="Johannesson H."/>
        </authorList>
    </citation>
    <scope>NUCLEOTIDE SEQUENCE</scope>
    <source>
        <strain evidence="3">CBS 508.74</strain>
    </source>
</reference>
<feature type="region of interest" description="Disordered" evidence="2">
    <location>
        <begin position="43"/>
        <end position="62"/>
    </location>
</feature>
<name>A0AAN6QFT3_9PEZI</name>
<sequence length="862" mass="96947">MLTGYMLSWRAWPRLCGDRVYGLSLTTRRRSILRCPPRTRIRTTFSRSESSSASASASASTPPAFSLSQRLAELPLQPHPEEKTILAEHQVEYPTAGERHAGKRRLHRVLQQQRYHQNRIHPVPPDWRTILHNLVAWTPAQGVVREKIKVVFSRDAASALMSDGENNVWNIQARSGCAMAAHWPDESAPADEDAFIIIAGQPAAVGQAVDEILCTVKKVAVFRLDGDSTSAQESAEATTKVRNHDGPYTLTVRADQIPQPSVWTPANFERYVASLTMGRMPGSVARKVYDGTEGHKDTVVRLLLAVFKDPAAQAAITTRALKIALSFLVNAGQSLIGPARELFYSLWKSGLRIDLDVFNLMASGAVLAKNLLAFQVIIRSMILSGHEPNLRTWLLFLSMVEAEEVRRYIIEAMETKGFFETPQGVIGVAQVMASHDALRAIRLGQSVQELLAVQESTYGPHWRLTTRAGNNMLEVFGRYGKFDDAKVILEAMFGSNCVYAKVGPNTSSLNTLLRHCRLQGRIDDAIGIIKLLHERGFDQYDEITFHILFTTAWHLQRPHLASAVSRYAHLADATSWRMRQYVIFFLDDHDKRKRLLKPLAKYGLWDERHGWKYPQQDFVRNLFLCDARHMLEPLSISMTGDRIAGRLYEKYSDWAFSTSRLRRPAVPLGEFLEKALARDRQLLELTRSGPQENREGTPDLMLPIEMPLEKKSRSRVKLGVSRTEENELAEDGAENHHARERTKHRNPSNAAHQGKAEARHGGEPIYSEIERLLRAHESEDDMAEGLHNQQPVCSQTQRALERPASENGKEAKPRNSQESVYSEIESLLAGLELEGDDEQPAAIPNTTETAPNYYNTGADQSR</sequence>
<dbReference type="EMBL" id="MU853356">
    <property type="protein sequence ID" value="KAK4109455.1"/>
    <property type="molecule type" value="Genomic_DNA"/>
</dbReference>
<dbReference type="PANTHER" id="PTHR47447:SF25">
    <property type="entry name" value="SAP DOMAIN-CONTAINING PROTEIN"/>
    <property type="match status" value="1"/>
</dbReference>
<feature type="region of interest" description="Disordered" evidence="2">
    <location>
        <begin position="683"/>
        <end position="763"/>
    </location>
</feature>
<feature type="compositionally biased region" description="Basic and acidic residues" evidence="2">
    <location>
        <begin position="754"/>
        <end position="763"/>
    </location>
</feature>
<feature type="region of interest" description="Disordered" evidence="2">
    <location>
        <begin position="781"/>
        <end position="862"/>
    </location>
</feature>
<evidence type="ECO:0008006" key="5">
    <source>
        <dbReference type="Google" id="ProtNLM"/>
    </source>
</evidence>
<evidence type="ECO:0000313" key="4">
    <source>
        <dbReference type="Proteomes" id="UP001302812"/>
    </source>
</evidence>
<feature type="compositionally biased region" description="Polar residues" evidence="2">
    <location>
        <begin position="844"/>
        <end position="862"/>
    </location>
</feature>
<organism evidence="3 4">
    <name type="scientific">Canariomyces notabilis</name>
    <dbReference type="NCBI Taxonomy" id="2074819"/>
    <lineage>
        <taxon>Eukaryota</taxon>
        <taxon>Fungi</taxon>
        <taxon>Dikarya</taxon>
        <taxon>Ascomycota</taxon>
        <taxon>Pezizomycotina</taxon>
        <taxon>Sordariomycetes</taxon>
        <taxon>Sordariomycetidae</taxon>
        <taxon>Sordariales</taxon>
        <taxon>Chaetomiaceae</taxon>
        <taxon>Canariomyces</taxon>
    </lineage>
</organism>
<dbReference type="GeneID" id="89939993"/>
<dbReference type="Gene3D" id="1.25.40.10">
    <property type="entry name" value="Tetratricopeptide repeat domain"/>
    <property type="match status" value="1"/>
</dbReference>
<gene>
    <name evidence="3" type="ORF">N656DRAFT_783042</name>
</gene>
<keyword evidence="1" id="KW-0677">Repeat</keyword>
<dbReference type="PANTHER" id="PTHR47447">
    <property type="entry name" value="OS03G0856100 PROTEIN"/>
    <property type="match status" value="1"/>
</dbReference>
<accession>A0AAN6QFT3</accession>
<protein>
    <recommendedName>
        <fullName evidence="5">Pentatricopeptide repeat protein</fullName>
    </recommendedName>
</protein>